<sequence length="163" mass="17341">MELEPVSVALKFGFLAVLYLFLLWVARSALKDLRRGTEAAYTGPSADVEGATGMHSASAPSTPPQRGRPKLRVRTAAGLAAGSAYDLTEGALLGRGDQADIRLEDGFASSQHARLVPQGDVMVLEDLGSTNGTYLNGEPLRGAQPLHPGDMIRIGDSEFSFER</sequence>
<keyword evidence="1" id="KW-0597">Phosphoprotein</keyword>
<name>A0ABT4RNC6_9ACTN</name>
<keyword evidence="3" id="KW-0812">Transmembrane</keyword>
<evidence type="ECO:0000256" key="3">
    <source>
        <dbReference type="SAM" id="Phobius"/>
    </source>
</evidence>
<dbReference type="InterPro" id="IPR050923">
    <property type="entry name" value="Cell_Proc_Reg/RNA_Proc"/>
</dbReference>
<dbReference type="EMBL" id="JAPCID010000029">
    <property type="protein sequence ID" value="MDA0139795.1"/>
    <property type="molecule type" value="Genomic_DNA"/>
</dbReference>
<protein>
    <submittedName>
        <fullName evidence="5">FHA domain-containing protein</fullName>
    </submittedName>
</protein>
<dbReference type="SMART" id="SM00240">
    <property type="entry name" value="FHA"/>
    <property type="match status" value="1"/>
</dbReference>
<evidence type="ECO:0000259" key="4">
    <source>
        <dbReference type="PROSITE" id="PS50006"/>
    </source>
</evidence>
<comment type="caution">
    <text evidence="5">The sequence shown here is derived from an EMBL/GenBank/DDBJ whole genome shotgun (WGS) entry which is preliminary data.</text>
</comment>
<evidence type="ECO:0000313" key="5">
    <source>
        <dbReference type="EMBL" id="MDA0139795.1"/>
    </source>
</evidence>
<dbReference type="InterPro" id="IPR000253">
    <property type="entry name" value="FHA_dom"/>
</dbReference>
<evidence type="ECO:0000256" key="2">
    <source>
        <dbReference type="SAM" id="MobiDB-lite"/>
    </source>
</evidence>
<proteinExistence type="predicted"/>
<feature type="region of interest" description="Disordered" evidence="2">
    <location>
        <begin position="41"/>
        <end position="69"/>
    </location>
</feature>
<dbReference type="Proteomes" id="UP001147700">
    <property type="component" value="Unassembled WGS sequence"/>
</dbReference>
<dbReference type="Gene3D" id="2.60.200.20">
    <property type="match status" value="1"/>
</dbReference>
<dbReference type="PROSITE" id="PS50006">
    <property type="entry name" value="FHA_DOMAIN"/>
    <property type="match status" value="1"/>
</dbReference>
<feature type="domain" description="FHA" evidence="4">
    <location>
        <begin position="91"/>
        <end position="140"/>
    </location>
</feature>
<keyword evidence="3" id="KW-1133">Transmembrane helix</keyword>
<feature type="transmembrane region" description="Helical" evidence="3">
    <location>
        <begin position="6"/>
        <end position="26"/>
    </location>
</feature>
<dbReference type="PANTHER" id="PTHR23308">
    <property type="entry name" value="NUCLEAR INHIBITOR OF PROTEIN PHOSPHATASE-1"/>
    <property type="match status" value="1"/>
</dbReference>
<reference evidence="5" key="1">
    <citation type="submission" date="2022-10" db="EMBL/GenBank/DDBJ databases">
        <title>The WGS of Solirubrobacter sp. CPCC 204708.</title>
        <authorList>
            <person name="Jiang Z."/>
        </authorList>
    </citation>
    <scope>NUCLEOTIDE SEQUENCE</scope>
    <source>
        <strain evidence="5">CPCC 204708</strain>
    </source>
</reference>
<keyword evidence="3" id="KW-0472">Membrane</keyword>
<dbReference type="CDD" id="cd00060">
    <property type="entry name" value="FHA"/>
    <property type="match status" value="1"/>
</dbReference>
<dbReference type="RefSeq" id="WP_202954581.1">
    <property type="nucleotide sequence ID" value="NZ_JAPCID010000029.1"/>
</dbReference>
<dbReference type="SUPFAM" id="SSF49879">
    <property type="entry name" value="SMAD/FHA domain"/>
    <property type="match status" value="1"/>
</dbReference>
<evidence type="ECO:0000256" key="1">
    <source>
        <dbReference type="ARBA" id="ARBA00022553"/>
    </source>
</evidence>
<dbReference type="Pfam" id="PF00498">
    <property type="entry name" value="FHA"/>
    <property type="match status" value="1"/>
</dbReference>
<accession>A0ABT4RNC6</accession>
<dbReference type="InterPro" id="IPR008984">
    <property type="entry name" value="SMAD_FHA_dom_sf"/>
</dbReference>
<keyword evidence="6" id="KW-1185">Reference proteome</keyword>
<gene>
    <name evidence="5" type="ORF">OJ962_19995</name>
</gene>
<organism evidence="5 6">
    <name type="scientific">Solirubrobacter deserti</name>
    <dbReference type="NCBI Taxonomy" id="2282478"/>
    <lineage>
        <taxon>Bacteria</taxon>
        <taxon>Bacillati</taxon>
        <taxon>Actinomycetota</taxon>
        <taxon>Thermoleophilia</taxon>
        <taxon>Solirubrobacterales</taxon>
        <taxon>Solirubrobacteraceae</taxon>
        <taxon>Solirubrobacter</taxon>
    </lineage>
</organism>
<evidence type="ECO:0000313" key="6">
    <source>
        <dbReference type="Proteomes" id="UP001147700"/>
    </source>
</evidence>